<dbReference type="InterPro" id="IPR012658">
    <property type="entry name" value="YheV"/>
</dbReference>
<proteinExistence type="predicted"/>
<reference evidence="1 2" key="1">
    <citation type="submission" date="2018-07" db="EMBL/GenBank/DDBJ databases">
        <title>Genomic Encyclopedia of Type Strains, Phase IV (KMG-IV): sequencing the most valuable type-strain genomes for metagenomic binning, comparative biology and taxonomic classification.</title>
        <authorList>
            <person name="Goeker M."/>
        </authorList>
    </citation>
    <scope>NUCLEOTIDE SEQUENCE [LARGE SCALE GENOMIC DNA]</scope>
    <source>
        <strain evidence="1 2">DSM 103736</strain>
    </source>
</reference>
<gene>
    <name evidence="1" type="ORF">C8D90_10312</name>
</gene>
<dbReference type="Proteomes" id="UP000254848">
    <property type="component" value="Unassembled WGS sequence"/>
</dbReference>
<organism evidence="1 2">
    <name type="scientific">Enterobacillus tribolii</name>
    <dbReference type="NCBI Taxonomy" id="1487935"/>
    <lineage>
        <taxon>Bacteria</taxon>
        <taxon>Pseudomonadati</taxon>
        <taxon>Pseudomonadota</taxon>
        <taxon>Gammaproteobacteria</taxon>
        <taxon>Enterobacterales</taxon>
        <taxon>Hafniaceae</taxon>
        <taxon>Enterobacillus</taxon>
    </lineage>
</organism>
<dbReference type="EMBL" id="QRAP01000003">
    <property type="protein sequence ID" value="RDK92622.1"/>
    <property type="molecule type" value="Genomic_DNA"/>
</dbReference>
<evidence type="ECO:0000313" key="2">
    <source>
        <dbReference type="Proteomes" id="UP000254848"/>
    </source>
</evidence>
<evidence type="ECO:0000313" key="1">
    <source>
        <dbReference type="EMBL" id="RDK92622.1"/>
    </source>
</evidence>
<dbReference type="NCBIfam" id="TIGR02443">
    <property type="entry name" value="YheV family putative zinc ribbon protein"/>
    <property type="match status" value="1"/>
</dbReference>
<protein>
    <submittedName>
        <fullName evidence="1">Uncharacterized protein</fullName>
    </submittedName>
</protein>
<dbReference type="AlphaFoldDB" id="A0A370QTP9"/>
<keyword evidence="2" id="KW-1185">Reference proteome</keyword>
<sequence length="73" mass="8212">MALSRNNKMMKKKFIAGAVCPACKVQDTLVVWRENNIERAECVKCGHQLAQPEADVSGYVDDNKQMIGIFRPD</sequence>
<accession>A0A370QTP9</accession>
<dbReference type="Pfam" id="PF09526">
    <property type="entry name" value="DUF2387"/>
    <property type="match status" value="1"/>
</dbReference>
<name>A0A370QTP9_9GAMM</name>
<comment type="caution">
    <text evidence="1">The sequence shown here is derived from an EMBL/GenBank/DDBJ whole genome shotgun (WGS) entry which is preliminary data.</text>
</comment>